<evidence type="ECO:0000256" key="1">
    <source>
        <dbReference type="ARBA" id="ARBA00022737"/>
    </source>
</evidence>
<comment type="caution">
    <text evidence="3">The sequence shown here is derived from an EMBL/GenBank/DDBJ whole genome shotgun (WGS) entry which is preliminary data.</text>
</comment>
<proteinExistence type="predicted"/>
<dbReference type="PANTHER" id="PTHR32305:SF15">
    <property type="entry name" value="PROTEIN RHSA-RELATED"/>
    <property type="match status" value="1"/>
</dbReference>
<evidence type="ECO:0000313" key="3">
    <source>
        <dbReference type="EMBL" id="PIT61231.1"/>
    </source>
</evidence>
<dbReference type="NCBIfam" id="TIGR01643">
    <property type="entry name" value="YD_repeat_2x"/>
    <property type="match status" value="1"/>
</dbReference>
<dbReference type="InterPro" id="IPR022385">
    <property type="entry name" value="Rhs_assc_core"/>
</dbReference>
<evidence type="ECO:0000313" key="4">
    <source>
        <dbReference type="Proteomes" id="UP000231094"/>
    </source>
</evidence>
<organism evidence="3 4">
    <name type="scientific">Snodgrassella alvi</name>
    <dbReference type="NCBI Taxonomy" id="1196083"/>
    <lineage>
        <taxon>Bacteria</taxon>
        <taxon>Pseudomonadati</taxon>
        <taxon>Pseudomonadota</taxon>
        <taxon>Betaproteobacteria</taxon>
        <taxon>Neisseriales</taxon>
        <taxon>Neisseriaceae</taxon>
        <taxon>Snodgrassella</taxon>
    </lineage>
</organism>
<dbReference type="Gene3D" id="2.180.10.10">
    <property type="entry name" value="RHS repeat-associated core"/>
    <property type="match status" value="1"/>
</dbReference>
<dbReference type="PANTHER" id="PTHR32305">
    <property type="match status" value="1"/>
</dbReference>
<gene>
    <name evidence="3" type="ORF">BHC47_07085</name>
</gene>
<keyword evidence="1" id="KW-0677">Repeat</keyword>
<name>A0A2N9Y2G2_9NEIS</name>
<dbReference type="InterPro" id="IPR050708">
    <property type="entry name" value="T6SS_VgrG/RHS"/>
</dbReference>
<dbReference type="InterPro" id="IPR056823">
    <property type="entry name" value="TEN-like_YD-shell"/>
</dbReference>
<evidence type="ECO:0000259" key="2">
    <source>
        <dbReference type="Pfam" id="PF25023"/>
    </source>
</evidence>
<feature type="domain" description="Teneurin-like YD-shell" evidence="2">
    <location>
        <begin position="2"/>
        <end position="256"/>
    </location>
</feature>
<protein>
    <recommendedName>
        <fullName evidence="2">Teneurin-like YD-shell domain-containing protein</fullName>
    </recommendedName>
</protein>
<dbReference type="Pfam" id="PF25023">
    <property type="entry name" value="TEN_YD-shell"/>
    <property type="match status" value="1"/>
</dbReference>
<dbReference type="InterPro" id="IPR006530">
    <property type="entry name" value="YD"/>
</dbReference>
<sequence>MAYTYDAMGNRLTKVANGITTHYSYNSNDQLISETTADVTTSYAWDNNGNLIKKTSPEGEISYSWSSSNKLIAIDDQVNRRQVSYQYDGQDNRIGKVTKQNGQTIETQYLVDSERPYSEVVLERTRVDQGAWSETLYVHTPEGLGDLLTQDQTGQVNHLYQGAQGSTRLVTDQQGSTQSIIDYDAFGNALLSSKPDSTIKHRYVGEYLDQDSGFYHLRARDYDPKIGRFVSRDRFEGIKNNPLTLNPYLYANADPVNGVDPSGHFGLGGMMAAMDIRSTLSNIQIDFGMNLFDGIMDPNSVAKNMAVSTGILVLGGTGVKLLKMLSGKFRAMISKVKYVNIAPRKLTTVEVGLDNIKGIIFDATYQVKDHVATIRVNMIDVQSAGGKISNPARIMNNFAELAKKDGAVMLRVEGTIANPALYEILQRRYNMVSNGAHDSFVIDLISKI</sequence>
<dbReference type="EMBL" id="MEIV01000068">
    <property type="protein sequence ID" value="PIT61231.1"/>
    <property type="molecule type" value="Genomic_DNA"/>
</dbReference>
<accession>A0A2N9Y2G2</accession>
<dbReference type="AlphaFoldDB" id="A0A2N9Y2G2"/>
<dbReference type="NCBIfam" id="TIGR03696">
    <property type="entry name" value="Rhs_assc_core"/>
    <property type="match status" value="1"/>
</dbReference>
<reference evidence="3 4" key="1">
    <citation type="journal article" date="2017" name="MBio">
        <title>Type VI secretion-mediated competition in the bee gut microbiome.</title>
        <authorList>
            <person name="Steele M.I."/>
            <person name="Kwong W.K."/>
            <person name="Powell J.E."/>
            <person name="Whiteley M."/>
            <person name="Moran N.A."/>
        </authorList>
    </citation>
    <scope>NUCLEOTIDE SEQUENCE [LARGE SCALE GENOMIC DNA]</scope>
    <source>
        <strain evidence="3 4">PEB0171</strain>
    </source>
</reference>
<dbReference type="Proteomes" id="UP000231094">
    <property type="component" value="Unassembled WGS sequence"/>
</dbReference>